<keyword evidence="2" id="KW-1185">Reference proteome</keyword>
<dbReference type="HOGENOM" id="CLU_104751_1_0_1"/>
<sequence>MKFSKAHKGIKLGDYGCFTDFRDFCHEGNIFAALESLHSNEGIAPRQHLVSQKGQVQLDHVWAHFAGPSDSMKLDSVKLYKPLCLSLPTNDAVKTLLTVLSIQLPHRYLVTRVIQCPPDTDWADSSIQPLCAFAKPIIWNRNEGAGSVSE</sequence>
<protein>
    <submittedName>
        <fullName evidence="1">Uncharacterized protein</fullName>
    </submittedName>
</protein>
<dbReference type="EMBL" id="KN822071">
    <property type="protein sequence ID" value="KIM59675.1"/>
    <property type="molecule type" value="Genomic_DNA"/>
</dbReference>
<reference evidence="2" key="2">
    <citation type="submission" date="2015-01" db="EMBL/GenBank/DDBJ databases">
        <title>Evolutionary Origins and Diversification of the Mycorrhizal Mutualists.</title>
        <authorList>
            <consortium name="DOE Joint Genome Institute"/>
            <consortium name="Mycorrhizal Genomics Consortium"/>
            <person name="Kohler A."/>
            <person name="Kuo A."/>
            <person name="Nagy L.G."/>
            <person name="Floudas D."/>
            <person name="Copeland A."/>
            <person name="Barry K.W."/>
            <person name="Cichocki N."/>
            <person name="Veneault-Fourrey C."/>
            <person name="LaButti K."/>
            <person name="Lindquist E.A."/>
            <person name="Lipzen A."/>
            <person name="Lundell T."/>
            <person name="Morin E."/>
            <person name="Murat C."/>
            <person name="Riley R."/>
            <person name="Ohm R."/>
            <person name="Sun H."/>
            <person name="Tunlid A."/>
            <person name="Henrissat B."/>
            <person name="Grigoriev I.V."/>
            <person name="Hibbett D.S."/>
            <person name="Martin F."/>
        </authorList>
    </citation>
    <scope>NUCLEOTIDE SEQUENCE [LARGE SCALE GENOMIC DNA]</scope>
    <source>
        <strain evidence="2">Foug A</strain>
    </source>
</reference>
<evidence type="ECO:0000313" key="1">
    <source>
        <dbReference type="EMBL" id="KIM59675.1"/>
    </source>
</evidence>
<organism evidence="1 2">
    <name type="scientific">Scleroderma citrinum Foug A</name>
    <dbReference type="NCBI Taxonomy" id="1036808"/>
    <lineage>
        <taxon>Eukaryota</taxon>
        <taxon>Fungi</taxon>
        <taxon>Dikarya</taxon>
        <taxon>Basidiomycota</taxon>
        <taxon>Agaricomycotina</taxon>
        <taxon>Agaricomycetes</taxon>
        <taxon>Agaricomycetidae</taxon>
        <taxon>Boletales</taxon>
        <taxon>Sclerodermatineae</taxon>
        <taxon>Sclerodermataceae</taxon>
        <taxon>Scleroderma</taxon>
    </lineage>
</organism>
<name>A0A0C3DG61_9AGAM</name>
<dbReference type="InParanoid" id="A0A0C3DG61"/>
<proteinExistence type="predicted"/>
<reference evidence="1 2" key="1">
    <citation type="submission" date="2014-04" db="EMBL/GenBank/DDBJ databases">
        <authorList>
            <consortium name="DOE Joint Genome Institute"/>
            <person name="Kuo A."/>
            <person name="Kohler A."/>
            <person name="Nagy L.G."/>
            <person name="Floudas D."/>
            <person name="Copeland A."/>
            <person name="Barry K.W."/>
            <person name="Cichocki N."/>
            <person name="Veneault-Fourrey C."/>
            <person name="LaButti K."/>
            <person name="Lindquist E.A."/>
            <person name="Lipzen A."/>
            <person name="Lundell T."/>
            <person name="Morin E."/>
            <person name="Murat C."/>
            <person name="Sun H."/>
            <person name="Tunlid A."/>
            <person name="Henrissat B."/>
            <person name="Grigoriev I.V."/>
            <person name="Hibbett D.S."/>
            <person name="Martin F."/>
            <person name="Nordberg H.P."/>
            <person name="Cantor M.N."/>
            <person name="Hua S.X."/>
        </authorList>
    </citation>
    <scope>NUCLEOTIDE SEQUENCE [LARGE SCALE GENOMIC DNA]</scope>
    <source>
        <strain evidence="1 2">Foug A</strain>
    </source>
</reference>
<evidence type="ECO:0000313" key="2">
    <source>
        <dbReference type="Proteomes" id="UP000053989"/>
    </source>
</evidence>
<accession>A0A0C3DG61</accession>
<gene>
    <name evidence="1" type="ORF">SCLCIDRAFT_991453</name>
</gene>
<dbReference type="Proteomes" id="UP000053989">
    <property type="component" value="Unassembled WGS sequence"/>
</dbReference>
<dbReference type="AlphaFoldDB" id="A0A0C3DG61"/>